<proteinExistence type="predicted"/>
<evidence type="ECO:0008006" key="3">
    <source>
        <dbReference type="Google" id="ProtNLM"/>
    </source>
</evidence>
<dbReference type="EMBL" id="JBJJXI010000142">
    <property type="protein sequence ID" value="KAL3386906.1"/>
    <property type="molecule type" value="Genomic_DNA"/>
</dbReference>
<organism evidence="1 2">
    <name type="scientific">Trichogramma kaykai</name>
    <dbReference type="NCBI Taxonomy" id="54128"/>
    <lineage>
        <taxon>Eukaryota</taxon>
        <taxon>Metazoa</taxon>
        <taxon>Ecdysozoa</taxon>
        <taxon>Arthropoda</taxon>
        <taxon>Hexapoda</taxon>
        <taxon>Insecta</taxon>
        <taxon>Pterygota</taxon>
        <taxon>Neoptera</taxon>
        <taxon>Endopterygota</taxon>
        <taxon>Hymenoptera</taxon>
        <taxon>Apocrita</taxon>
        <taxon>Proctotrupomorpha</taxon>
        <taxon>Chalcidoidea</taxon>
        <taxon>Trichogrammatidae</taxon>
        <taxon>Trichogramma</taxon>
    </lineage>
</organism>
<evidence type="ECO:0000313" key="2">
    <source>
        <dbReference type="Proteomes" id="UP001627154"/>
    </source>
</evidence>
<dbReference type="PANTHER" id="PTHR34718:SF2">
    <property type="entry name" value="PHD-TYPE DOMAIN-CONTAINING PROTEIN"/>
    <property type="match status" value="1"/>
</dbReference>
<dbReference type="Proteomes" id="UP001627154">
    <property type="component" value="Unassembled WGS sequence"/>
</dbReference>
<dbReference type="PANTHER" id="PTHR34718">
    <property type="entry name" value="PHD-TYPE DOMAIN-CONTAINING PROTEIN"/>
    <property type="match status" value="1"/>
</dbReference>
<dbReference type="InterPro" id="IPR038765">
    <property type="entry name" value="Papain-like_cys_pep_sf"/>
</dbReference>
<accession>A0ABD2W2U1</accession>
<comment type="caution">
    <text evidence="1">The sequence shown here is derived from an EMBL/GenBank/DDBJ whole genome shotgun (WGS) entry which is preliminary data.</text>
</comment>
<name>A0ABD2W2U1_9HYME</name>
<sequence length="124" mass="14566">MRLVAARFSGKRTIRFARTAGSRAMQMPRLLFPYMDEYPPVPYPEVDQQQNQFDCGVFAIAFATSLVFQKDPSLLEYDYSLMRSHLFEMFTQHNALIHFPIIREKEGSTTIFYNYLPKEIDIEI</sequence>
<keyword evidence="2" id="KW-1185">Reference proteome</keyword>
<dbReference type="SUPFAM" id="SSF54001">
    <property type="entry name" value="Cysteine proteinases"/>
    <property type="match status" value="1"/>
</dbReference>
<reference evidence="1 2" key="1">
    <citation type="journal article" date="2024" name="bioRxiv">
        <title>A reference genome for Trichogramma kaykai: A tiny desert-dwelling parasitoid wasp with competing sex-ratio distorters.</title>
        <authorList>
            <person name="Culotta J."/>
            <person name="Lindsey A.R."/>
        </authorList>
    </citation>
    <scope>NUCLEOTIDE SEQUENCE [LARGE SCALE GENOMIC DNA]</scope>
    <source>
        <strain evidence="1 2">KSX58</strain>
    </source>
</reference>
<protein>
    <recommendedName>
        <fullName evidence="3">Ubiquitin-like protease family profile domain-containing protein</fullName>
    </recommendedName>
</protein>
<gene>
    <name evidence="1" type="ORF">TKK_017680</name>
</gene>
<evidence type="ECO:0000313" key="1">
    <source>
        <dbReference type="EMBL" id="KAL3386906.1"/>
    </source>
</evidence>
<dbReference type="AlphaFoldDB" id="A0ABD2W2U1"/>
<dbReference type="Gene3D" id="1.10.418.20">
    <property type="match status" value="1"/>
</dbReference>